<dbReference type="Proteomes" id="UP000256964">
    <property type="component" value="Unassembled WGS sequence"/>
</dbReference>
<dbReference type="AlphaFoldDB" id="A0A371CZ06"/>
<dbReference type="InterPro" id="IPR000719">
    <property type="entry name" value="Prot_kinase_dom"/>
</dbReference>
<feature type="domain" description="Protein kinase" evidence="1">
    <location>
        <begin position="68"/>
        <end position="324"/>
    </location>
</feature>
<reference evidence="2 3" key="1">
    <citation type="journal article" date="2018" name="Biotechnol. Biofuels">
        <title>Integrative visual omics of the white-rot fungus Polyporus brumalis exposes the biotechnological potential of its oxidative enzymes for delignifying raw plant biomass.</title>
        <authorList>
            <person name="Miyauchi S."/>
            <person name="Rancon A."/>
            <person name="Drula E."/>
            <person name="Hage H."/>
            <person name="Chaduli D."/>
            <person name="Favel A."/>
            <person name="Grisel S."/>
            <person name="Henrissat B."/>
            <person name="Herpoel-Gimbert I."/>
            <person name="Ruiz-Duenas F.J."/>
            <person name="Chevret D."/>
            <person name="Hainaut M."/>
            <person name="Lin J."/>
            <person name="Wang M."/>
            <person name="Pangilinan J."/>
            <person name="Lipzen A."/>
            <person name="Lesage-Meessen L."/>
            <person name="Navarro D."/>
            <person name="Riley R."/>
            <person name="Grigoriev I.V."/>
            <person name="Zhou S."/>
            <person name="Raouche S."/>
            <person name="Rosso M.N."/>
        </authorList>
    </citation>
    <scope>NUCLEOTIDE SEQUENCE [LARGE SCALE GENOMIC DNA]</scope>
    <source>
        <strain evidence="2 3">BRFM 1820</strain>
    </source>
</reference>
<dbReference type="GO" id="GO:0005524">
    <property type="term" value="F:ATP binding"/>
    <property type="evidence" value="ECO:0007669"/>
    <property type="project" value="InterPro"/>
</dbReference>
<proteinExistence type="predicted"/>
<dbReference type="SUPFAM" id="SSF56112">
    <property type="entry name" value="Protein kinase-like (PK-like)"/>
    <property type="match status" value="1"/>
</dbReference>
<dbReference type="PANTHER" id="PTHR37171:SF1">
    <property type="entry name" value="SERINE_THREONINE-PROTEIN KINASE YRZF-RELATED"/>
    <property type="match status" value="1"/>
</dbReference>
<evidence type="ECO:0000313" key="3">
    <source>
        <dbReference type="Proteomes" id="UP000256964"/>
    </source>
</evidence>
<dbReference type="PANTHER" id="PTHR37171">
    <property type="entry name" value="SERINE/THREONINE-PROTEIN KINASE YRZF-RELATED"/>
    <property type="match status" value="1"/>
</dbReference>
<dbReference type="InterPro" id="IPR011009">
    <property type="entry name" value="Kinase-like_dom_sf"/>
</dbReference>
<dbReference type="EMBL" id="KZ857436">
    <property type="protein sequence ID" value="RDX45516.1"/>
    <property type="molecule type" value="Genomic_DNA"/>
</dbReference>
<evidence type="ECO:0000313" key="2">
    <source>
        <dbReference type="EMBL" id="RDX45516.1"/>
    </source>
</evidence>
<dbReference type="PROSITE" id="PS00109">
    <property type="entry name" value="PROTEIN_KINASE_TYR"/>
    <property type="match status" value="1"/>
</dbReference>
<dbReference type="PROSITE" id="PS50011">
    <property type="entry name" value="PROTEIN_KINASE_DOM"/>
    <property type="match status" value="1"/>
</dbReference>
<organism evidence="2 3">
    <name type="scientific">Lentinus brumalis</name>
    <dbReference type="NCBI Taxonomy" id="2498619"/>
    <lineage>
        <taxon>Eukaryota</taxon>
        <taxon>Fungi</taxon>
        <taxon>Dikarya</taxon>
        <taxon>Basidiomycota</taxon>
        <taxon>Agaricomycotina</taxon>
        <taxon>Agaricomycetes</taxon>
        <taxon>Polyporales</taxon>
        <taxon>Polyporaceae</taxon>
        <taxon>Lentinus</taxon>
    </lineage>
</organism>
<dbReference type="InterPro" id="IPR008266">
    <property type="entry name" value="Tyr_kinase_AS"/>
</dbReference>
<accession>A0A371CZ06</accession>
<dbReference type="STRING" id="139420.A0A371CZ06"/>
<protein>
    <recommendedName>
        <fullName evidence="1">Protein kinase domain-containing protein</fullName>
    </recommendedName>
</protein>
<dbReference type="InterPro" id="IPR052396">
    <property type="entry name" value="Meiotic_Drive_Suppr_Kinase"/>
</dbReference>
<name>A0A371CZ06_9APHY</name>
<dbReference type="Gene3D" id="1.10.510.10">
    <property type="entry name" value="Transferase(Phosphotransferase) domain 1"/>
    <property type="match status" value="1"/>
</dbReference>
<dbReference type="OrthoDB" id="3271031at2759"/>
<gene>
    <name evidence="2" type="ORF">OH76DRAFT_1387779</name>
</gene>
<sequence length="330" mass="37141">MSKLLWPIYFVESSDSSDLETSTFTHFDLGSRPAELSPESKSSSSDSCYTLKAYIPDRRVTVPFKTFLKKLISASEDGNSQVFRAELRVVANGGLTAQKRTVVCKVAYGERQIQVLRKESDLYHTKLLSLQGTVVPLMYGCYIDDTDDGRMGVLILQYCGVPLTYELKYYALTVRYQAVNALLAIHKAGVEHNDFAERNIVISKDKKGCPYVMVVDFGMASDHTCELQLDTIAPYGLAPTNREFLCDELYEVCRIADVWLPRYAQLFGNLIPVEHATSVDSILQHAYIPELFKGSRARECAQKAIEDVAEQRERRMAMDASPVPIEFDVD</sequence>
<dbReference type="GO" id="GO:0004672">
    <property type="term" value="F:protein kinase activity"/>
    <property type="evidence" value="ECO:0007669"/>
    <property type="project" value="InterPro"/>
</dbReference>
<evidence type="ECO:0000259" key="1">
    <source>
        <dbReference type="PROSITE" id="PS50011"/>
    </source>
</evidence>
<keyword evidence="3" id="KW-1185">Reference proteome</keyword>